<dbReference type="InterPro" id="IPR011442">
    <property type="entry name" value="TAF6_C"/>
</dbReference>
<dbReference type="PANTHER" id="PTHR10221:SF9">
    <property type="entry name" value="TRANSCRIPTION INITIATION FACTOR TFIID SUBUNIT 6"/>
    <property type="match status" value="1"/>
</dbReference>
<dbReference type="GO" id="GO:0051123">
    <property type="term" value="P:RNA polymerase II preinitiation complex assembly"/>
    <property type="evidence" value="ECO:0007669"/>
    <property type="project" value="TreeGrafter"/>
</dbReference>
<keyword evidence="9" id="KW-1185">Reference proteome</keyword>
<evidence type="ECO:0000256" key="6">
    <source>
        <dbReference type="SAM" id="MobiDB-lite"/>
    </source>
</evidence>
<keyword evidence="5" id="KW-0539">Nucleus</keyword>
<dbReference type="GO" id="GO:0005669">
    <property type="term" value="C:transcription factor TFIID complex"/>
    <property type="evidence" value="ECO:0007669"/>
    <property type="project" value="InterPro"/>
</dbReference>
<dbReference type="GO" id="GO:0016251">
    <property type="term" value="F:RNA polymerase II general transcription initiation factor activity"/>
    <property type="evidence" value="ECO:0007669"/>
    <property type="project" value="InterPro"/>
</dbReference>
<dbReference type="GO" id="GO:0003713">
    <property type="term" value="F:transcription coactivator activity"/>
    <property type="evidence" value="ECO:0007669"/>
    <property type="project" value="TreeGrafter"/>
</dbReference>
<evidence type="ECO:0000259" key="7">
    <source>
        <dbReference type="Pfam" id="PF07571"/>
    </source>
</evidence>
<dbReference type="Gene3D" id="1.25.40.770">
    <property type="entry name" value="TAF6, C-terminal HEAT repeat domain"/>
    <property type="match status" value="1"/>
</dbReference>
<proteinExistence type="inferred from homology"/>
<feature type="compositionally biased region" description="Pro residues" evidence="6">
    <location>
        <begin position="339"/>
        <end position="351"/>
    </location>
</feature>
<feature type="compositionally biased region" description="Polar residues" evidence="6">
    <location>
        <begin position="192"/>
        <end position="204"/>
    </location>
</feature>
<sequence length="351" mass="38711">MSHALEAVRNVLMTATHLCAHGRRSKLESRDVESSVNVNNSMFPFTSSHAPSNTQFHLSDMLNKSLYPNDRFVVDLRSIMNVPPRRMPFKRRIRKHWLVIEGEQPRVPENPVIMPPDSVSVLEGNGSDPSGSNESVMLHDIIPAVCSCVVCSEISADPDDKRHFRVREFAALILAMVCKRIQLSNERRKIQGNRSGGNAQQRSSVEGGGRKLSQTTTAVKRYPRLPQLPLRAPGIVRPTHSSVAKLRMFKYSQRHAGRGLFRQPPSSAPAQQRPVVMDKNSPDEFLTFLCVQIRGPGAQAPGPLPAVSVEPAFPRRRPPTGVVEQGRAHPAVTVEPAFPRRPPGPPGGGVL</sequence>
<evidence type="ECO:0000313" key="8">
    <source>
        <dbReference type="EMBL" id="EPB68390.1"/>
    </source>
</evidence>
<feature type="region of interest" description="Disordered" evidence="6">
    <location>
        <begin position="300"/>
        <end position="351"/>
    </location>
</feature>
<name>A0A0D6L951_9BILA</name>
<comment type="subcellular location">
    <subcellularLocation>
        <location evidence="1">Nucleus</location>
    </subcellularLocation>
</comment>
<dbReference type="InterPro" id="IPR046344">
    <property type="entry name" value="TAF6_C_sf"/>
</dbReference>
<dbReference type="GO" id="GO:0046695">
    <property type="term" value="C:SLIK (SAGA-like) complex"/>
    <property type="evidence" value="ECO:0007669"/>
    <property type="project" value="InterPro"/>
</dbReference>
<evidence type="ECO:0000256" key="1">
    <source>
        <dbReference type="ARBA" id="ARBA00004123"/>
    </source>
</evidence>
<dbReference type="EMBL" id="KE125445">
    <property type="protein sequence ID" value="EPB68390.1"/>
    <property type="molecule type" value="Genomic_DNA"/>
</dbReference>
<evidence type="ECO:0000313" key="9">
    <source>
        <dbReference type="Proteomes" id="UP000054495"/>
    </source>
</evidence>
<evidence type="ECO:0000256" key="2">
    <source>
        <dbReference type="ARBA" id="ARBA00007688"/>
    </source>
</evidence>
<evidence type="ECO:0000256" key="4">
    <source>
        <dbReference type="ARBA" id="ARBA00023163"/>
    </source>
</evidence>
<feature type="region of interest" description="Disordered" evidence="6">
    <location>
        <begin position="188"/>
        <end position="217"/>
    </location>
</feature>
<feature type="domain" description="TAF6 C-terminal HEAT repeat" evidence="7">
    <location>
        <begin position="138"/>
        <end position="186"/>
    </location>
</feature>
<evidence type="ECO:0000256" key="3">
    <source>
        <dbReference type="ARBA" id="ARBA00023015"/>
    </source>
</evidence>
<gene>
    <name evidence="8" type="ORF">ANCCEY_12517</name>
</gene>
<dbReference type="GO" id="GO:0000124">
    <property type="term" value="C:SAGA complex"/>
    <property type="evidence" value="ECO:0007669"/>
    <property type="project" value="InterPro"/>
</dbReference>
<dbReference type="Pfam" id="PF07571">
    <property type="entry name" value="TAF6_C"/>
    <property type="match status" value="1"/>
</dbReference>
<dbReference type="PANTHER" id="PTHR10221">
    <property type="entry name" value="TRANSCRIPTION INITIATION FACTOR TFIID SUBUNIT 6"/>
    <property type="match status" value="1"/>
</dbReference>
<dbReference type="Proteomes" id="UP000054495">
    <property type="component" value="Unassembled WGS sequence"/>
</dbReference>
<keyword evidence="4" id="KW-0804">Transcription</keyword>
<organism evidence="8 9">
    <name type="scientific">Ancylostoma ceylanicum</name>
    <dbReference type="NCBI Taxonomy" id="53326"/>
    <lineage>
        <taxon>Eukaryota</taxon>
        <taxon>Metazoa</taxon>
        <taxon>Ecdysozoa</taxon>
        <taxon>Nematoda</taxon>
        <taxon>Chromadorea</taxon>
        <taxon>Rhabditida</taxon>
        <taxon>Rhabditina</taxon>
        <taxon>Rhabditomorpha</taxon>
        <taxon>Strongyloidea</taxon>
        <taxon>Ancylostomatidae</taxon>
        <taxon>Ancylostomatinae</taxon>
        <taxon>Ancylostoma</taxon>
    </lineage>
</organism>
<dbReference type="InterPro" id="IPR037796">
    <property type="entry name" value="TAF6"/>
</dbReference>
<evidence type="ECO:0000256" key="5">
    <source>
        <dbReference type="ARBA" id="ARBA00023242"/>
    </source>
</evidence>
<keyword evidence="3" id="KW-0805">Transcription regulation</keyword>
<comment type="similarity">
    <text evidence="2">Belongs to the TAF6 family.</text>
</comment>
<protein>
    <recommendedName>
        <fullName evidence="7">TAF6 C-terminal HEAT repeat domain-containing protein</fullName>
    </recommendedName>
</protein>
<accession>A0A0D6L951</accession>
<dbReference type="AlphaFoldDB" id="A0A0D6L951"/>
<reference evidence="8 9" key="1">
    <citation type="submission" date="2013-05" db="EMBL/GenBank/DDBJ databases">
        <title>Draft genome of the parasitic nematode Anyclostoma ceylanicum.</title>
        <authorList>
            <person name="Mitreva M."/>
        </authorList>
    </citation>
    <scope>NUCLEOTIDE SEQUENCE [LARGE SCALE GENOMIC DNA]</scope>
</reference>